<feature type="region of interest" description="Disordered" evidence="1">
    <location>
        <begin position="188"/>
        <end position="208"/>
    </location>
</feature>
<evidence type="ECO:0000256" key="1">
    <source>
        <dbReference type="SAM" id="MobiDB-lite"/>
    </source>
</evidence>
<feature type="region of interest" description="Disordered" evidence="1">
    <location>
        <begin position="310"/>
        <end position="371"/>
    </location>
</feature>
<gene>
    <name evidence="3" type="primary">LOC103521357</name>
</gene>
<dbReference type="AlphaFoldDB" id="A0A1S3DNW5"/>
<feature type="compositionally biased region" description="Polar residues" evidence="1">
    <location>
        <begin position="322"/>
        <end position="353"/>
    </location>
</feature>
<dbReference type="Proteomes" id="UP000079169">
    <property type="component" value="Unplaced"/>
</dbReference>
<evidence type="ECO:0000313" key="2">
    <source>
        <dbReference type="Proteomes" id="UP000079169"/>
    </source>
</evidence>
<keyword evidence="2" id="KW-1185">Reference proteome</keyword>
<dbReference type="RefSeq" id="XP_008484687.1">
    <property type="nucleotide sequence ID" value="XM_008486465.1"/>
</dbReference>
<accession>A0A1S3DNW5</accession>
<reference evidence="3" key="1">
    <citation type="submission" date="2025-08" db="UniProtKB">
        <authorList>
            <consortium name="RefSeq"/>
        </authorList>
    </citation>
    <scope>IDENTIFICATION</scope>
</reference>
<protein>
    <submittedName>
        <fullName evidence="3">Pollen-specific leucine-rich repeat extensin-like protein 2</fullName>
    </submittedName>
</protein>
<feature type="region of interest" description="Disordered" evidence="1">
    <location>
        <begin position="105"/>
        <end position="136"/>
    </location>
</feature>
<proteinExistence type="predicted"/>
<evidence type="ECO:0000313" key="3">
    <source>
        <dbReference type="RefSeq" id="XP_008484687.1"/>
    </source>
</evidence>
<dbReference type="GeneID" id="103521357"/>
<feature type="compositionally biased region" description="Polar residues" evidence="1">
    <location>
        <begin position="105"/>
        <end position="117"/>
    </location>
</feature>
<dbReference type="KEGG" id="dci:103521357"/>
<feature type="compositionally biased region" description="Basic and acidic residues" evidence="1">
    <location>
        <begin position="359"/>
        <end position="371"/>
    </location>
</feature>
<organism evidence="2 3">
    <name type="scientific">Diaphorina citri</name>
    <name type="common">Asian citrus psyllid</name>
    <dbReference type="NCBI Taxonomy" id="121845"/>
    <lineage>
        <taxon>Eukaryota</taxon>
        <taxon>Metazoa</taxon>
        <taxon>Ecdysozoa</taxon>
        <taxon>Arthropoda</taxon>
        <taxon>Hexapoda</taxon>
        <taxon>Insecta</taxon>
        <taxon>Pterygota</taxon>
        <taxon>Neoptera</taxon>
        <taxon>Paraneoptera</taxon>
        <taxon>Hemiptera</taxon>
        <taxon>Sternorrhyncha</taxon>
        <taxon>Psylloidea</taxon>
        <taxon>Psyllidae</taxon>
        <taxon>Diaphorininae</taxon>
        <taxon>Diaphorina</taxon>
    </lineage>
</organism>
<sequence length="371" mass="38952">MALKKGRQILGENVAAMLDMLNKEGETHIAEGTHITQNIHFDHCYSANKAPSTTTPATSKPAAQTGPRTFAVKTQNVKLVQENTGSGQEQKKVLRQTTLGTQFRLVQSPGNSSQLVLQKQEPPGSTRAGGPTILQRPGVTSTVTAYKDFNLTSGVGTQGKLFDSPIKQPPPTPVVTPPAPPRFILPSVPVSKPSPDTTKPSIDPTPSVHLEPVTSLPEVSHATEDINVDLIEPTIGMDSSVLAEHLTSSLPTSLTDHACSSLSLDHMPSPSLAPAVSSSVSDIARIISTIGNSMEERGIEWRCPPCKEKLKTGGEAGGTPVTKATPSGVSSTNSKAGVTSTKGGLSGSPNKKSATARKPRPEPAHDPLKNM</sequence>
<dbReference type="PaxDb" id="121845-A0A1S3DNW5"/>
<name>A0A1S3DNW5_DIACI</name>